<evidence type="ECO:0000256" key="1">
    <source>
        <dbReference type="SAM" id="MobiDB-lite"/>
    </source>
</evidence>
<gene>
    <name evidence="3" type="ORF">R3P38DRAFT_619600</name>
</gene>
<keyword evidence="4" id="KW-1185">Reference proteome</keyword>
<evidence type="ECO:0000313" key="4">
    <source>
        <dbReference type="Proteomes" id="UP001362999"/>
    </source>
</evidence>
<keyword evidence="2" id="KW-0732">Signal</keyword>
<dbReference type="EMBL" id="JAWWNJ010000019">
    <property type="protein sequence ID" value="KAK7036280.1"/>
    <property type="molecule type" value="Genomic_DNA"/>
</dbReference>
<dbReference type="Proteomes" id="UP001362999">
    <property type="component" value="Unassembled WGS sequence"/>
</dbReference>
<name>A0AAW0CCV7_9AGAR</name>
<proteinExistence type="predicted"/>
<comment type="caution">
    <text evidence="3">The sequence shown here is derived from an EMBL/GenBank/DDBJ whole genome shotgun (WGS) entry which is preliminary data.</text>
</comment>
<feature type="compositionally biased region" description="Basic and acidic residues" evidence="1">
    <location>
        <begin position="75"/>
        <end position="85"/>
    </location>
</feature>
<accession>A0AAW0CCV7</accession>
<feature type="chain" id="PRO_5043844259" description="Secreted protein" evidence="2">
    <location>
        <begin position="21"/>
        <end position="178"/>
    </location>
</feature>
<dbReference type="AlphaFoldDB" id="A0AAW0CCV7"/>
<feature type="signal peptide" evidence="2">
    <location>
        <begin position="1"/>
        <end position="20"/>
    </location>
</feature>
<feature type="compositionally biased region" description="Basic and acidic residues" evidence="1">
    <location>
        <begin position="93"/>
        <end position="103"/>
    </location>
</feature>
<protein>
    <recommendedName>
        <fullName evidence="5">Secreted protein</fullName>
    </recommendedName>
</protein>
<sequence length="178" mass="20104">MTPAALCLLFVTLLIPATFQYLHLRTLSPSFVAARLASLTQPFSGPSLLMGNDWSCRPHTLQRHFDLVSGAQHSSPKERYSRLSVDEGNQGSDARRDMRRREDESTTRLLGILRCRCCRGSAMKRRNEGVGGGKLRCRRWRYRVWVGQARQAANGEPFLALRLPASSLWCHSSRYVVG</sequence>
<evidence type="ECO:0000313" key="3">
    <source>
        <dbReference type="EMBL" id="KAK7036280.1"/>
    </source>
</evidence>
<organism evidence="3 4">
    <name type="scientific">Favolaschia claudopus</name>
    <dbReference type="NCBI Taxonomy" id="2862362"/>
    <lineage>
        <taxon>Eukaryota</taxon>
        <taxon>Fungi</taxon>
        <taxon>Dikarya</taxon>
        <taxon>Basidiomycota</taxon>
        <taxon>Agaricomycotina</taxon>
        <taxon>Agaricomycetes</taxon>
        <taxon>Agaricomycetidae</taxon>
        <taxon>Agaricales</taxon>
        <taxon>Marasmiineae</taxon>
        <taxon>Mycenaceae</taxon>
        <taxon>Favolaschia</taxon>
    </lineage>
</organism>
<feature type="region of interest" description="Disordered" evidence="1">
    <location>
        <begin position="68"/>
        <end position="103"/>
    </location>
</feature>
<evidence type="ECO:0000256" key="2">
    <source>
        <dbReference type="SAM" id="SignalP"/>
    </source>
</evidence>
<evidence type="ECO:0008006" key="5">
    <source>
        <dbReference type="Google" id="ProtNLM"/>
    </source>
</evidence>
<reference evidence="3 4" key="1">
    <citation type="journal article" date="2024" name="J Genomics">
        <title>Draft genome sequencing and assembly of Favolaschia claudopus CIRM-BRFM 2984 isolated from oak limbs.</title>
        <authorList>
            <person name="Navarro D."/>
            <person name="Drula E."/>
            <person name="Chaduli D."/>
            <person name="Cazenave R."/>
            <person name="Ahrendt S."/>
            <person name="Wang J."/>
            <person name="Lipzen A."/>
            <person name="Daum C."/>
            <person name="Barry K."/>
            <person name="Grigoriev I.V."/>
            <person name="Favel A."/>
            <person name="Rosso M.N."/>
            <person name="Martin F."/>
        </authorList>
    </citation>
    <scope>NUCLEOTIDE SEQUENCE [LARGE SCALE GENOMIC DNA]</scope>
    <source>
        <strain evidence="3 4">CIRM-BRFM 2984</strain>
    </source>
</reference>